<evidence type="ECO:0000313" key="3">
    <source>
        <dbReference type="EMBL" id="TYP98112.1"/>
    </source>
</evidence>
<name>A0A5S5DTC4_9FLAO</name>
<feature type="domain" description="CAAX prenyl protease 2/Lysostaphin resistance protein A-like" evidence="2">
    <location>
        <begin position="148"/>
        <end position="244"/>
    </location>
</feature>
<dbReference type="GO" id="GO:0004175">
    <property type="term" value="F:endopeptidase activity"/>
    <property type="evidence" value="ECO:0007669"/>
    <property type="project" value="UniProtKB-ARBA"/>
</dbReference>
<feature type="transmembrane region" description="Helical" evidence="1">
    <location>
        <begin position="143"/>
        <end position="162"/>
    </location>
</feature>
<evidence type="ECO:0000256" key="1">
    <source>
        <dbReference type="SAM" id="Phobius"/>
    </source>
</evidence>
<dbReference type="EMBL" id="VNIA01000003">
    <property type="protein sequence ID" value="TYP98112.1"/>
    <property type="molecule type" value="Genomic_DNA"/>
</dbReference>
<keyword evidence="1" id="KW-0472">Membrane</keyword>
<keyword evidence="1" id="KW-0812">Transmembrane</keyword>
<dbReference type="PANTHER" id="PTHR39430:SF1">
    <property type="entry name" value="PROTEASE"/>
    <property type="match status" value="1"/>
</dbReference>
<dbReference type="GO" id="GO:0080120">
    <property type="term" value="P:CAAX-box protein maturation"/>
    <property type="evidence" value="ECO:0007669"/>
    <property type="project" value="UniProtKB-ARBA"/>
</dbReference>
<sequence>MNFIQQAYKGRNDWYHYFVTILIVFVGWQIIGVVPLIVTAVMHSKDTNDFLRAASDNFMSLGIDKNLFLFLMILTFVGGLLALFLSVKYIHKRSVKTLITSRKKVDWSRFWTGFLLWGVVAIVVTLAGVYFTPETYTWNFKPVPFFTLLVVSLLFLPLQTSFEELLFRGYFMQGFGTWFKNRWLPLILTSVIFGLLHGANPEVEKLGYISMVFYIGTGLFYGIVTLMDEGTELALGLHAINNIVAAIFVTTDWTAFQTDALYIDSADPSVGFEMFFPVLVLYPLMLLFFSKKYGWKNWQEKLLGRIEKPKLESSSDDRFNLIEDSY</sequence>
<reference evidence="3 4" key="1">
    <citation type="submission" date="2019-07" db="EMBL/GenBank/DDBJ databases">
        <title>Genomic Encyclopedia of Type Strains, Phase IV (KMG-IV): sequencing the most valuable type-strain genomes for metagenomic binning, comparative biology and taxonomic classification.</title>
        <authorList>
            <person name="Goeker M."/>
        </authorList>
    </citation>
    <scope>NUCLEOTIDE SEQUENCE [LARGE SCALE GENOMIC DNA]</scope>
    <source>
        <strain evidence="3 4">DSM 18961</strain>
    </source>
</reference>
<organism evidence="3 4">
    <name type="scientific">Tenacibaculum adriaticum</name>
    <dbReference type="NCBI Taxonomy" id="413713"/>
    <lineage>
        <taxon>Bacteria</taxon>
        <taxon>Pseudomonadati</taxon>
        <taxon>Bacteroidota</taxon>
        <taxon>Flavobacteriia</taxon>
        <taxon>Flavobacteriales</taxon>
        <taxon>Flavobacteriaceae</taxon>
        <taxon>Tenacibaculum</taxon>
    </lineage>
</organism>
<dbReference type="RefSeq" id="WP_148870443.1">
    <property type="nucleotide sequence ID" value="NZ_VNIA01000003.1"/>
</dbReference>
<evidence type="ECO:0000313" key="4">
    <source>
        <dbReference type="Proteomes" id="UP000323136"/>
    </source>
</evidence>
<evidence type="ECO:0000259" key="2">
    <source>
        <dbReference type="Pfam" id="PF02517"/>
    </source>
</evidence>
<feature type="transmembrane region" description="Helical" evidence="1">
    <location>
        <begin position="14"/>
        <end position="42"/>
    </location>
</feature>
<dbReference type="Proteomes" id="UP000323136">
    <property type="component" value="Unassembled WGS sequence"/>
</dbReference>
<accession>A0A5S5DTC4</accession>
<dbReference type="InterPro" id="IPR003675">
    <property type="entry name" value="Rce1/LyrA-like_dom"/>
</dbReference>
<feature type="transmembrane region" description="Helical" evidence="1">
    <location>
        <begin position="110"/>
        <end position="131"/>
    </location>
</feature>
<keyword evidence="4" id="KW-1185">Reference proteome</keyword>
<feature type="transmembrane region" description="Helical" evidence="1">
    <location>
        <begin position="67"/>
        <end position="90"/>
    </location>
</feature>
<dbReference type="Pfam" id="PF02517">
    <property type="entry name" value="Rce1-like"/>
    <property type="match status" value="1"/>
</dbReference>
<feature type="transmembrane region" description="Helical" evidence="1">
    <location>
        <begin position="183"/>
        <end position="200"/>
    </location>
</feature>
<feature type="transmembrane region" description="Helical" evidence="1">
    <location>
        <begin position="233"/>
        <end position="250"/>
    </location>
</feature>
<dbReference type="AlphaFoldDB" id="A0A5S5DTC4"/>
<feature type="transmembrane region" description="Helical" evidence="1">
    <location>
        <begin position="206"/>
        <end position="226"/>
    </location>
</feature>
<dbReference type="OrthoDB" id="2806188at2"/>
<protein>
    <recommendedName>
        <fullName evidence="2">CAAX prenyl protease 2/Lysostaphin resistance protein A-like domain-containing protein</fullName>
    </recommendedName>
</protein>
<gene>
    <name evidence="3" type="ORF">C7447_103282</name>
</gene>
<feature type="transmembrane region" description="Helical" evidence="1">
    <location>
        <begin position="270"/>
        <end position="289"/>
    </location>
</feature>
<keyword evidence="1" id="KW-1133">Transmembrane helix</keyword>
<comment type="caution">
    <text evidence="3">The sequence shown here is derived from an EMBL/GenBank/DDBJ whole genome shotgun (WGS) entry which is preliminary data.</text>
</comment>
<proteinExistence type="predicted"/>
<dbReference type="PANTHER" id="PTHR39430">
    <property type="entry name" value="MEMBRANE-ASSOCIATED PROTEASE-RELATED"/>
    <property type="match status" value="1"/>
</dbReference>